<evidence type="ECO:0000313" key="2">
    <source>
        <dbReference type="Proteomes" id="UP000268014"/>
    </source>
</evidence>
<reference evidence="3" key="1">
    <citation type="submission" date="2017-02" db="UniProtKB">
        <authorList>
            <consortium name="WormBaseParasite"/>
        </authorList>
    </citation>
    <scope>IDENTIFICATION</scope>
</reference>
<dbReference type="AlphaFoldDB" id="A0A0N4WJL4"/>
<proteinExistence type="predicted"/>
<sequence>MSLLDANDCLDIVGLPLAMPLIHFRRPHLIRLISSSQARGHVYAVGEQPVFGHETHRCFIGARLRTPIDYLLALVAGTELCSSSSSSWS</sequence>
<organism evidence="3">
    <name type="scientific">Haemonchus placei</name>
    <name type="common">Barber's pole worm</name>
    <dbReference type="NCBI Taxonomy" id="6290"/>
    <lineage>
        <taxon>Eukaryota</taxon>
        <taxon>Metazoa</taxon>
        <taxon>Ecdysozoa</taxon>
        <taxon>Nematoda</taxon>
        <taxon>Chromadorea</taxon>
        <taxon>Rhabditida</taxon>
        <taxon>Rhabditina</taxon>
        <taxon>Rhabditomorpha</taxon>
        <taxon>Strongyloidea</taxon>
        <taxon>Trichostrongylidae</taxon>
        <taxon>Haemonchus</taxon>
    </lineage>
</organism>
<keyword evidence="2" id="KW-1185">Reference proteome</keyword>
<gene>
    <name evidence="1" type="ORF">HPLM_LOCUS11201</name>
</gene>
<accession>A0A0N4WJL4</accession>
<dbReference type="WBParaSite" id="HPLM_0001120901-mRNA-1">
    <property type="protein sequence ID" value="HPLM_0001120901-mRNA-1"/>
    <property type="gene ID" value="HPLM_0001120901"/>
</dbReference>
<reference evidence="1 2" key="2">
    <citation type="submission" date="2018-11" db="EMBL/GenBank/DDBJ databases">
        <authorList>
            <consortium name="Pathogen Informatics"/>
        </authorList>
    </citation>
    <scope>NUCLEOTIDE SEQUENCE [LARGE SCALE GENOMIC DNA]</scope>
    <source>
        <strain evidence="1 2">MHpl1</strain>
    </source>
</reference>
<dbReference type="EMBL" id="UZAF01017494">
    <property type="protein sequence ID" value="VDO42215.1"/>
    <property type="molecule type" value="Genomic_DNA"/>
</dbReference>
<evidence type="ECO:0000313" key="3">
    <source>
        <dbReference type="WBParaSite" id="HPLM_0001120901-mRNA-1"/>
    </source>
</evidence>
<dbReference type="Proteomes" id="UP000268014">
    <property type="component" value="Unassembled WGS sequence"/>
</dbReference>
<evidence type="ECO:0000313" key="1">
    <source>
        <dbReference type="EMBL" id="VDO42215.1"/>
    </source>
</evidence>
<name>A0A0N4WJL4_HAEPC</name>
<protein>
    <submittedName>
        <fullName evidence="3">Transcriptional regulator</fullName>
    </submittedName>
</protein>